<dbReference type="InterPro" id="IPR029063">
    <property type="entry name" value="SAM-dependent_MTases_sf"/>
</dbReference>
<dbReference type="SUPFAM" id="SSF53335">
    <property type="entry name" value="S-adenosyl-L-methionine-dependent methyltransferases"/>
    <property type="match status" value="1"/>
</dbReference>
<dbReference type="KEGG" id="act:ACLA_032320"/>
<dbReference type="GeneID" id="4701393"/>
<organism evidence="1 2">
    <name type="scientific">Aspergillus clavatus (strain ATCC 1007 / CBS 513.65 / DSM 816 / NCTC 3887 / NRRL 1 / QM 1276 / 107)</name>
    <dbReference type="NCBI Taxonomy" id="344612"/>
    <lineage>
        <taxon>Eukaryota</taxon>
        <taxon>Fungi</taxon>
        <taxon>Dikarya</taxon>
        <taxon>Ascomycota</taxon>
        <taxon>Pezizomycotina</taxon>
        <taxon>Eurotiomycetes</taxon>
        <taxon>Eurotiomycetidae</taxon>
        <taxon>Eurotiales</taxon>
        <taxon>Aspergillaceae</taxon>
        <taxon>Aspergillus</taxon>
        <taxon>Aspergillus subgen. Fumigati</taxon>
    </lineage>
</organism>
<name>A1CS76_ASPCL</name>
<protein>
    <recommendedName>
        <fullName evidence="3">Methyltransferase domain-containing protein</fullName>
    </recommendedName>
</protein>
<evidence type="ECO:0008006" key="3">
    <source>
        <dbReference type="Google" id="ProtNLM"/>
    </source>
</evidence>
<accession>A1CS76</accession>
<dbReference type="OrthoDB" id="3647at2759"/>
<keyword evidence="2" id="KW-1185">Reference proteome</keyword>
<dbReference type="Proteomes" id="UP000006701">
    <property type="component" value="Unassembled WGS sequence"/>
</dbReference>
<dbReference type="AlphaFoldDB" id="A1CS76"/>
<dbReference type="EMBL" id="DS027059">
    <property type="protein sequence ID" value="EAW08497.1"/>
    <property type="molecule type" value="Genomic_DNA"/>
</dbReference>
<evidence type="ECO:0000313" key="2">
    <source>
        <dbReference type="Proteomes" id="UP000006701"/>
    </source>
</evidence>
<reference evidence="1 2" key="1">
    <citation type="journal article" date="2008" name="PLoS Genet.">
        <title>Genomic islands in the pathogenic filamentous fungus Aspergillus fumigatus.</title>
        <authorList>
            <person name="Fedorova N.D."/>
            <person name="Khaldi N."/>
            <person name="Joardar V.S."/>
            <person name="Maiti R."/>
            <person name="Amedeo P."/>
            <person name="Anderson M.J."/>
            <person name="Crabtree J."/>
            <person name="Silva J.C."/>
            <person name="Badger J.H."/>
            <person name="Albarraq A."/>
            <person name="Angiuoli S."/>
            <person name="Bussey H."/>
            <person name="Bowyer P."/>
            <person name="Cotty P.J."/>
            <person name="Dyer P.S."/>
            <person name="Egan A."/>
            <person name="Galens K."/>
            <person name="Fraser-Liggett C.M."/>
            <person name="Haas B.J."/>
            <person name="Inman J.M."/>
            <person name="Kent R."/>
            <person name="Lemieux S."/>
            <person name="Malavazi I."/>
            <person name="Orvis J."/>
            <person name="Roemer T."/>
            <person name="Ronning C.M."/>
            <person name="Sundaram J.P."/>
            <person name="Sutton G."/>
            <person name="Turner G."/>
            <person name="Venter J.C."/>
            <person name="White O.R."/>
            <person name="Whitty B.R."/>
            <person name="Youngman P."/>
            <person name="Wolfe K.H."/>
            <person name="Goldman G.H."/>
            <person name="Wortman J.R."/>
            <person name="Jiang B."/>
            <person name="Denning D.W."/>
            <person name="Nierman W.C."/>
        </authorList>
    </citation>
    <scope>NUCLEOTIDE SEQUENCE [LARGE SCALE GENOMIC DNA]</scope>
    <source>
        <strain evidence="2">ATCC 1007 / CBS 513.65 / DSM 816 / NCTC 3887 / NRRL 1</strain>
    </source>
</reference>
<dbReference type="HOGENOM" id="CLU_3105916_0_0_1"/>
<sequence length="51" mass="5530">MPAHSRRNRDVLDLAYGMGFYSRHFAKAGARKVLGIDIFNAMVASVAPPGP</sequence>
<dbReference type="VEuPathDB" id="FungiDB:ACLA_032320"/>
<evidence type="ECO:0000313" key="1">
    <source>
        <dbReference type="EMBL" id="EAW08497.1"/>
    </source>
</evidence>
<dbReference type="Gene3D" id="3.40.50.150">
    <property type="entry name" value="Vaccinia Virus protein VP39"/>
    <property type="match status" value="1"/>
</dbReference>
<proteinExistence type="predicted"/>
<gene>
    <name evidence="1" type="ORF">ACLA_032320</name>
</gene>
<dbReference type="RefSeq" id="XP_001269923.1">
    <property type="nucleotide sequence ID" value="XM_001269922.1"/>
</dbReference>